<comment type="similarity">
    <text evidence="2">Belongs to the GINS2/PSF2 family.</text>
</comment>
<feature type="domain" description="GINS subunit" evidence="5">
    <location>
        <begin position="198"/>
        <end position="289"/>
    </location>
</feature>
<dbReference type="FunFam" id="1.20.58.1020:FF:000001">
    <property type="entry name" value="DNA replication complex GINS protein PSF2"/>
    <property type="match status" value="1"/>
</dbReference>
<dbReference type="Proteomes" id="UP000541444">
    <property type="component" value="Unassembled WGS sequence"/>
</dbReference>
<dbReference type="CDD" id="cd11712">
    <property type="entry name" value="GINS_A_psf2"/>
    <property type="match status" value="1"/>
</dbReference>
<keyword evidence="7" id="KW-1185">Reference proteome</keyword>
<organism evidence="6 7">
    <name type="scientific">Kingdonia uniflora</name>
    <dbReference type="NCBI Taxonomy" id="39325"/>
    <lineage>
        <taxon>Eukaryota</taxon>
        <taxon>Viridiplantae</taxon>
        <taxon>Streptophyta</taxon>
        <taxon>Embryophyta</taxon>
        <taxon>Tracheophyta</taxon>
        <taxon>Spermatophyta</taxon>
        <taxon>Magnoliopsida</taxon>
        <taxon>Ranunculales</taxon>
        <taxon>Circaeasteraceae</taxon>
        <taxon>Kingdonia</taxon>
    </lineage>
</organism>
<dbReference type="GO" id="GO:0000727">
    <property type="term" value="P:double-strand break repair via break-induced replication"/>
    <property type="evidence" value="ECO:0007669"/>
    <property type="project" value="TreeGrafter"/>
</dbReference>
<dbReference type="InterPro" id="IPR036224">
    <property type="entry name" value="GINS_bundle-like_dom_sf"/>
</dbReference>
<reference evidence="6 7" key="1">
    <citation type="journal article" date="2020" name="IScience">
        <title>Genome Sequencing of the Endangered Kingdonia uniflora (Circaeasteraceae, Ranunculales) Reveals Potential Mechanisms of Evolutionary Specialization.</title>
        <authorList>
            <person name="Sun Y."/>
            <person name="Deng T."/>
            <person name="Zhang A."/>
            <person name="Moore M.J."/>
            <person name="Landis J.B."/>
            <person name="Lin N."/>
            <person name="Zhang H."/>
            <person name="Zhang X."/>
            <person name="Huang J."/>
            <person name="Zhang X."/>
            <person name="Sun H."/>
            <person name="Wang H."/>
        </authorList>
    </citation>
    <scope>NUCLEOTIDE SEQUENCE [LARGE SCALE GENOMIC DNA]</scope>
    <source>
        <strain evidence="6">TB1705</strain>
        <tissue evidence="6">Leaf</tissue>
    </source>
</reference>
<sequence length="337" mass="40067">MGPDFDVLPKALQDPFTLWYEFHPKLTGKTVTNPPIGRNTLWYFTEFQITWIWKWDLETCFDDLKLPILQRTFYYRWWDGFKTECVVALVNIATEEYILSSKTKNQKAVGTLVSSTNVFQLLMDSIKDRYPHLTLKERQVKGDFGSFCPTEVPMWLVVALKKRGKCVIHPPQWMSVDEISLRHFVVEYAIRIIRMSNKLTQVLEAERDTEYAFEPLPFHYVELSRLLFDHAREDIPNLYMVRTLIEDIRDVRFHKLESSLKLINERVNAVKLKNVFAMEMNIVRPFLVRTLQSFYKLDSPQMMHNPVTTAYRQTQAADRGPRLELRRRHMIDLLRQW</sequence>
<dbReference type="InterPro" id="IPR007257">
    <property type="entry name" value="GINS_Psf2"/>
</dbReference>
<dbReference type="InterPro" id="IPR021151">
    <property type="entry name" value="GINS_A"/>
</dbReference>
<dbReference type="Gene3D" id="1.20.58.1020">
    <property type="match status" value="1"/>
</dbReference>
<keyword evidence="4" id="KW-0539">Nucleus</keyword>
<evidence type="ECO:0000256" key="1">
    <source>
        <dbReference type="ARBA" id="ARBA00004123"/>
    </source>
</evidence>
<evidence type="ECO:0000256" key="4">
    <source>
        <dbReference type="ARBA" id="ARBA00023242"/>
    </source>
</evidence>
<evidence type="ECO:0000256" key="3">
    <source>
        <dbReference type="ARBA" id="ARBA00022705"/>
    </source>
</evidence>
<name>A0A7J7LNT2_9MAGN</name>
<comment type="caution">
    <text evidence="6">The sequence shown here is derived from an EMBL/GenBank/DDBJ whole genome shotgun (WGS) entry which is preliminary data.</text>
</comment>
<dbReference type="Gene3D" id="3.40.5.50">
    <property type="match status" value="1"/>
</dbReference>
<protein>
    <recommendedName>
        <fullName evidence="5">GINS subunit domain-containing protein</fullName>
    </recommendedName>
</protein>
<gene>
    <name evidence="6" type="ORF">GIB67_004885</name>
</gene>
<dbReference type="PANTHER" id="PTHR12772">
    <property type="entry name" value="DNA REPLICATION COMPLEX GINS PROTEIN PSF2"/>
    <property type="match status" value="1"/>
</dbReference>
<dbReference type="EMBL" id="JACGCM010002137">
    <property type="protein sequence ID" value="KAF6144212.1"/>
    <property type="molecule type" value="Genomic_DNA"/>
</dbReference>
<dbReference type="SUPFAM" id="SSF158573">
    <property type="entry name" value="GINS helical bundle-like"/>
    <property type="match status" value="1"/>
</dbReference>
<proteinExistence type="inferred from homology"/>
<evidence type="ECO:0000256" key="2">
    <source>
        <dbReference type="ARBA" id="ARBA00010565"/>
    </source>
</evidence>
<comment type="subcellular location">
    <subcellularLocation>
        <location evidence="1">Nucleus</location>
    </subcellularLocation>
</comment>
<dbReference type="GO" id="GO:0000811">
    <property type="term" value="C:GINS complex"/>
    <property type="evidence" value="ECO:0007669"/>
    <property type="project" value="TreeGrafter"/>
</dbReference>
<keyword evidence="3" id="KW-0235">DNA replication</keyword>
<evidence type="ECO:0000313" key="7">
    <source>
        <dbReference type="Proteomes" id="UP000541444"/>
    </source>
</evidence>
<dbReference type="AlphaFoldDB" id="A0A7J7LNT2"/>
<dbReference type="GO" id="GO:0006260">
    <property type="term" value="P:DNA replication"/>
    <property type="evidence" value="ECO:0007669"/>
    <property type="project" value="UniProtKB-KW"/>
</dbReference>
<evidence type="ECO:0000313" key="6">
    <source>
        <dbReference type="EMBL" id="KAF6144212.1"/>
    </source>
</evidence>
<dbReference type="Pfam" id="PF05916">
    <property type="entry name" value="Sld5"/>
    <property type="match status" value="1"/>
</dbReference>
<evidence type="ECO:0000259" key="5">
    <source>
        <dbReference type="Pfam" id="PF05916"/>
    </source>
</evidence>
<accession>A0A7J7LNT2</accession>
<dbReference type="PANTHER" id="PTHR12772:SF0">
    <property type="entry name" value="DNA REPLICATION COMPLEX GINS PROTEIN PSF2"/>
    <property type="match status" value="1"/>
</dbReference>
<dbReference type="OrthoDB" id="1938138at2759"/>